<keyword evidence="4 6" id="KW-0267">Excision nuclease</keyword>
<dbReference type="InterPro" id="IPR001943">
    <property type="entry name" value="UVR_dom"/>
</dbReference>
<dbReference type="SUPFAM" id="SSF82771">
    <property type="entry name" value="GIY-YIG endonuclease"/>
    <property type="match status" value="1"/>
</dbReference>
<evidence type="ECO:0000256" key="3">
    <source>
        <dbReference type="ARBA" id="ARBA00022769"/>
    </source>
</evidence>
<dbReference type="InterPro" id="IPR000305">
    <property type="entry name" value="GIY-YIG_endonuc"/>
</dbReference>
<feature type="domain" description="GIY-YIG" evidence="8">
    <location>
        <begin position="13"/>
        <end position="92"/>
    </location>
</feature>
<dbReference type="GO" id="GO:0009380">
    <property type="term" value="C:excinuclease repair complex"/>
    <property type="evidence" value="ECO:0007669"/>
    <property type="project" value="InterPro"/>
</dbReference>
<dbReference type="NCBIfam" id="TIGR00194">
    <property type="entry name" value="uvrC"/>
    <property type="match status" value="1"/>
</dbReference>
<proteinExistence type="inferred from homology"/>
<dbReference type="GO" id="GO:0005737">
    <property type="term" value="C:cytoplasm"/>
    <property type="evidence" value="ECO:0007669"/>
    <property type="project" value="UniProtKB-SubCell"/>
</dbReference>
<comment type="caution">
    <text evidence="10">The sequence shown here is derived from an EMBL/GenBank/DDBJ whole genome shotgun (WGS) entry which is preliminary data.</text>
</comment>
<dbReference type="PANTHER" id="PTHR30562:SF1">
    <property type="entry name" value="UVRABC SYSTEM PROTEIN C"/>
    <property type="match status" value="1"/>
</dbReference>
<gene>
    <name evidence="6" type="primary">uvrC</name>
    <name evidence="10" type="ORF">COY67_01530</name>
</gene>
<comment type="function">
    <text evidence="6">The UvrABC repair system catalyzes the recognition and processing of DNA lesions. UvrC both incises the 5' and 3' sides of the lesion. The N-terminal half is responsible for the 3' incision and the C-terminal half is responsible for the 5' incision.</text>
</comment>
<dbReference type="CDD" id="cd10434">
    <property type="entry name" value="GIY-YIG_UvrC_Cho"/>
    <property type="match status" value="1"/>
</dbReference>
<dbReference type="InterPro" id="IPR004791">
    <property type="entry name" value="UvrC"/>
</dbReference>
<dbReference type="FunFam" id="3.40.1440.10:FF:000001">
    <property type="entry name" value="UvrABC system protein C"/>
    <property type="match status" value="1"/>
</dbReference>
<dbReference type="InterPro" id="IPR047296">
    <property type="entry name" value="GIY-YIG_UvrC_Cho"/>
</dbReference>
<dbReference type="GO" id="GO:0009432">
    <property type="term" value="P:SOS response"/>
    <property type="evidence" value="ECO:0007669"/>
    <property type="project" value="UniProtKB-UniRule"/>
</dbReference>
<dbReference type="EMBL" id="PFMC01000042">
    <property type="protein sequence ID" value="PIY95069.1"/>
    <property type="molecule type" value="Genomic_DNA"/>
</dbReference>
<keyword evidence="1 6" id="KW-0963">Cytoplasm</keyword>
<keyword evidence="2 6" id="KW-0227">DNA damage</keyword>
<evidence type="ECO:0000259" key="8">
    <source>
        <dbReference type="PROSITE" id="PS50164"/>
    </source>
</evidence>
<comment type="similarity">
    <text evidence="6">Belongs to the UvrC family.</text>
</comment>
<dbReference type="Proteomes" id="UP000228689">
    <property type="component" value="Unassembled WGS sequence"/>
</dbReference>
<feature type="domain" description="UVR" evidence="7">
    <location>
        <begin position="204"/>
        <end position="239"/>
    </location>
</feature>
<dbReference type="InterPro" id="IPR035901">
    <property type="entry name" value="GIY-YIG_endonuc_sf"/>
</dbReference>
<dbReference type="GO" id="GO:0009381">
    <property type="term" value="F:excinuclease ABC activity"/>
    <property type="evidence" value="ECO:0007669"/>
    <property type="project" value="UniProtKB-UniRule"/>
</dbReference>
<dbReference type="PROSITE" id="PS50151">
    <property type="entry name" value="UVR"/>
    <property type="match status" value="1"/>
</dbReference>
<dbReference type="Pfam" id="PF01541">
    <property type="entry name" value="GIY-YIG"/>
    <property type="match status" value="1"/>
</dbReference>
<dbReference type="Pfam" id="PF08459">
    <property type="entry name" value="UvrC_RNaseH_dom"/>
    <property type="match status" value="1"/>
</dbReference>
<evidence type="ECO:0000256" key="5">
    <source>
        <dbReference type="ARBA" id="ARBA00023204"/>
    </source>
</evidence>
<feature type="domain" description="UvrC family homology region profile" evidence="9">
    <location>
        <begin position="255"/>
        <end position="466"/>
    </location>
</feature>
<sequence length="529" mass="61679">MLINMKQLQSIPQKPGIYQFFDSKKKLLYIGKAKNLRSRVRSYFQSNSQLSPAKELMVKQIKDIKYTLVNNETEALLLEKAQIRKHQPPFNIDLKDDKNFLYLKIDLNNPFPQIETVRKFAPHNKVKYFGPYTNAGSVHRTAKLLKKIFPYRTCNRDLTKLPNGTVCLQYHLGRCSGPCEKKCTKKDYQEMVKQIMQFLAGDTKEVIKYLKAKMTQVSLDQNFESAKVYRDQIKAIESLQIKQSVILNQTINEDFISVYQEESKSYVNLFKVRQGKLWEQLNFTLLNTANHQTIDIINEFIEQYYPQTTDIPKNIIVAEMINNNDHALKVAKQGTKKRILDLGIVNAQAFAKQQQTSWQKDEQSANKALTQLQRGLQLPKPLKRIEVYDISNIQGIYAVGSMIVFTDGQPDKSQYRKFMIKTVKQADDPKMMKEVLGRRLQHKEWANPDLIILDGGKTQLNAVLKIPKINRKIVFALAKKHEILFTNDHQQLLFKKNSPAYLLIQQMRNEAHRFAISYYRQKHRQDMLQ</sequence>
<reference evidence="11" key="1">
    <citation type="submission" date="2017-09" db="EMBL/GenBank/DDBJ databases">
        <title>Depth-based differentiation of microbial function through sediment-hosted aquifers and enrichment of novel symbionts in the deep terrestrial subsurface.</title>
        <authorList>
            <person name="Probst A.J."/>
            <person name="Ladd B."/>
            <person name="Jarett J.K."/>
            <person name="Geller-Mcgrath D.E."/>
            <person name="Sieber C.M.K."/>
            <person name="Emerson J.B."/>
            <person name="Anantharaman K."/>
            <person name="Thomas B.C."/>
            <person name="Malmstrom R."/>
            <person name="Stieglmeier M."/>
            <person name="Klingl A."/>
            <person name="Woyke T."/>
            <person name="Ryan C.M."/>
            <person name="Banfield J.F."/>
        </authorList>
    </citation>
    <scope>NUCLEOTIDE SEQUENCE [LARGE SCALE GENOMIC DNA]</scope>
</reference>
<keyword evidence="5 6" id="KW-0234">DNA repair</keyword>
<name>A0A2M7RE93_9BACT</name>
<comment type="subunit">
    <text evidence="6">Interacts with UvrB in an incision complex.</text>
</comment>
<dbReference type="GO" id="GO:0006289">
    <property type="term" value="P:nucleotide-excision repair"/>
    <property type="evidence" value="ECO:0007669"/>
    <property type="project" value="UniProtKB-UniRule"/>
</dbReference>
<dbReference type="Pfam" id="PF02151">
    <property type="entry name" value="UVR"/>
    <property type="match status" value="1"/>
</dbReference>
<dbReference type="Pfam" id="PF22920">
    <property type="entry name" value="UvrC_RNaseH"/>
    <property type="match status" value="1"/>
</dbReference>
<dbReference type="PANTHER" id="PTHR30562">
    <property type="entry name" value="UVRC/OXIDOREDUCTASE"/>
    <property type="match status" value="1"/>
</dbReference>
<protein>
    <recommendedName>
        <fullName evidence="6">UvrABC system protein C</fullName>
        <shortName evidence="6">Protein UvrC</shortName>
    </recommendedName>
    <alternativeName>
        <fullName evidence="6">Excinuclease ABC subunit C</fullName>
    </alternativeName>
</protein>
<evidence type="ECO:0000259" key="9">
    <source>
        <dbReference type="PROSITE" id="PS50165"/>
    </source>
</evidence>
<dbReference type="SMART" id="SM00465">
    <property type="entry name" value="GIYc"/>
    <property type="match status" value="1"/>
</dbReference>
<dbReference type="AlphaFoldDB" id="A0A2M7RE93"/>
<evidence type="ECO:0000256" key="1">
    <source>
        <dbReference type="ARBA" id="ARBA00022490"/>
    </source>
</evidence>
<evidence type="ECO:0000259" key="7">
    <source>
        <dbReference type="PROSITE" id="PS50151"/>
    </source>
</evidence>
<dbReference type="InterPro" id="IPR001162">
    <property type="entry name" value="UvrC_RNase_H_dom"/>
</dbReference>
<dbReference type="SUPFAM" id="SSF46600">
    <property type="entry name" value="C-terminal UvrC-binding domain of UvrB"/>
    <property type="match status" value="1"/>
</dbReference>
<evidence type="ECO:0000256" key="2">
    <source>
        <dbReference type="ARBA" id="ARBA00022763"/>
    </source>
</evidence>
<dbReference type="Gene3D" id="3.40.1440.10">
    <property type="entry name" value="GIY-YIG endonuclease"/>
    <property type="match status" value="1"/>
</dbReference>
<dbReference type="GO" id="GO:0003677">
    <property type="term" value="F:DNA binding"/>
    <property type="evidence" value="ECO:0007669"/>
    <property type="project" value="UniProtKB-UniRule"/>
</dbReference>
<dbReference type="InterPro" id="IPR036876">
    <property type="entry name" value="UVR_dom_sf"/>
</dbReference>
<comment type="subcellular location">
    <subcellularLocation>
        <location evidence="6">Cytoplasm</location>
    </subcellularLocation>
</comment>
<evidence type="ECO:0000313" key="11">
    <source>
        <dbReference type="Proteomes" id="UP000228689"/>
    </source>
</evidence>
<accession>A0A2M7RE93</accession>
<dbReference type="PROSITE" id="PS50164">
    <property type="entry name" value="GIY_YIG"/>
    <property type="match status" value="1"/>
</dbReference>
<evidence type="ECO:0000313" key="10">
    <source>
        <dbReference type="EMBL" id="PIY95069.1"/>
    </source>
</evidence>
<dbReference type="HAMAP" id="MF_00203">
    <property type="entry name" value="UvrC"/>
    <property type="match status" value="1"/>
</dbReference>
<keyword evidence="6" id="KW-0742">SOS response</keyword>
<evidence type="ECO:0000256" key="6">
    <source>
        <dbReference type="HAMAP-Rule" id="MF_00203"/>
    </source>
</evidence>
<dbReference type="InterPro" id="IPR038476">
    <property type="entry name" value="UvrC_RNase_H_dom_sf"/>
</dbReference>
<organism evidence="10 11">
    <name type="scientific">Candidatus Komeilibacteria bacterium CG_4_10_14_0_8_um_filter_37_78</name>
    <dbReference type="NCBI Taxonomy" id="1974471"/>
    <lineage>
        <taxon>Bacteria</taxon>
        <taxon>Candidatus Komeiliibacteriota</taxon>
    </lineage>
</organism>
<keyword evidence="3 6" id="KW-0228">DNA excision</keyword>
<evidence type="ECO:0000256" key="4">
    <source>
        <dbReference type="ARBA" id="ARBA00022881"/>
    </source>
</evidence>
<dbReference type="Gene3D" id="3.30.420.340">
    <property type="entry name" value="UvrC, RNAse H endonuclease domain"/>
    <property type="match status" value="1"/>
</dbReference>
<dbReference type="PROSITE" id="PS50165">
    <property type="entry name" value="UVRC"/>
    <property type="match status" value="1"/>
</dbReference>
<dbReference type="InterPro" id="IPR050066">
    <property type="entry name" value="UvrABC_protein_C"/>
</dbReference>